<dbReference type="Pfam" id="PF01551">
    <property type="entry name" value="Peptidase_M23"/>
    <property type="match status" value="1"/>
</dbReference>
<organism evidence="7 8">
    <name type="scientific">Carnobacterium divergens DSM 20623</name>
    <dbReference type="NCBI Taxonomy" id="1449336"/>
    <lineage>
        <taxon>Bacteria</taxon>
        <taxon>Bacillati</taxon>
        <taxon>Bacillota</taxon>
        <taxon>Bacilli</taxon>
        <taxon>Lactobacillales</taxon>
        <taxon>Carnobacteriaceae</taxon>
        <taxon>Carnobacterium</taxon>
    </lineage>
</organism>
<feature type="coiled-coil region" evidence="2">
    <location>
        <begin position="27"/>
        <end position="121"/>
    </location>
</feature>
<feature type="region of interest" description="Disordered" evidence="3">
    <location>
        <begin position="271"/>
        <end position="305"/>
    </location>
</feature>
<dbReference type="PANTHER" id="PTHR21666:SF270">
    <property type="entry name" value="MUREIN HYDROLASE ACTIVATOR ENVC"/>
    <property type="match status" value="1"/>
</dbReference>
<evidence type="ECO:0000313" key="7">
    <source>
        <dbReference type="EMBL" id="KRN54818.1"/>
    </source>
</evidence>
<name>A0A0R2HPK9_CARDV</name>
<feature type="signal peptide" evidence="4">
    <location>
        <begin position="1"/>
        <end position="28"/>
    </location>
</feature>
<keyword evidence="8" id="KW-1185">Reference proteome</keyword>
<dbReference type="Gene3D" id="2.70.70.10">
    <property type="entry name" value="Glucose Permease (Domain IIA)"/>
    <property type="match status" value="1"/>
</dbReference>
<dbReference type="InterPro" id="IPR057309">
    <property type="entry name" value="PcsB_CC"/>
</dbReference>
<feature type="coiled-coil region" evidence="2">
    <location>
        <begin position="179"/>
        <end position="217"/>
    </location>
</feature>
<keyword evidence="1 4" id="KW-0732">Signal</keyword>
<evidence type="ECO:0000256" key="2">
    <source>
        <dbReference type="SAM" id="Coils"/>
    </source>
</evidence>
<dbReference type="Pfam" id="PF24568">
    <property type="entry name" value="CC_PcsB"/>
    <property type="match status" value="1"/>
</dbReference>
<dbReference type="PANTHER" id="PTHR21666">
    <property type="entry name" value="PEPTIDASE-RELATED"/>
    <property type="match status" value="1"/>
</dbReference>
<dbReference type="CDD" id="cd12797">
    <property type="entry name" value="M23_peptidase"/>
    <property type="match status" value="1"/>
</dbReference>
<dbReference type="InterPro" id="IPR016047">
    <property type="entry name" value="M23ase_b-sheet_dom"/>
</dbReference>
<evidence type="ECO:0000256" key="3">
    <source>
        <dbReference type="SAM" id="MobiDB-lite"/>
    </source>
</evidence>
<reference evidence="7 8" key="1">
    <citation type="journal article" date="2015" name="Genome Announc.">
        <title>Expanding the biotechnology potential of lactobacilli through comparative genomics of 213 strains and associated genera.</title>
        <authorList>
            <person name="Sun Z."/>
            <person name="Harris H.M."/>
            <person name="McCann A."/>
            <person name="Guo C."/>
            <person name="Argimon S."/>
            <person name="Zhang W."/>
            <person name="Yang X."/>
            <person name="Jeffery I.B."/>
            <person name="Cooney J.C."/>
            <person name="Kagawa T.F."/>
            <person name="Liu W."/>
            <person name="Song Y."/>
            <person name="Salvetti E."/>
            <person name="Wrobel A."/>
            <person name="Rasinkangas P."/>
            <person name="Parkhill J."/>
            <person name="Rea M.C."/>
            <person name="O'Sullivan O."/>
            <person name="Ritari J."/>
            <person name="Douillard F.P."/>
            <person name="Paul Ross R."/>
            <person name="Yang R."/>
            <person name="Briner A.E."/>
            <person name="Felis G.E."/>
            <person name="de Vos W.M."/>
            <person name="Barrangou R."/>
            <person name="Klaenhammer T.R."/>
            <person name="Caufield P.W."/>
            <person name="Cui Y."/>
            <person name="Zhang H."/>
            <person name="O'Toole P.W."/>
        </authorList>
    </citation>
    <scope>NUCLEOTIDE SEQUENCE [LARGE SCALE GENOMIC DNA]</scope>
    <source>
        <strain evidence="7 8">DSM 20623</strain>
    </source>
</reference>
<evidence type="ECO:0000256" key="4">
    <source>
        <dbReference type="SAM" id="SignalP"/>
    </source>
</evidence>
<accession>A0A0R2HPK9</accession>
<dbReference type="GO" id="GO:0004222">
    <property type="term" value="F:metalloendopeptidase activity"/>
    <property type="evidence" value="ECO:0007669"/>
    <property type="project" value="TreeGrafter"/>
</dbReference>
<dbReference type="GeneID" id="89589395"/>
<dbReference type="eggNOG" id="COG4942">
    <property type="taxonomic scope" value="Bacteria"/>
</dbReference>
<dbReference type="AlphaFoldDB" id="A0A0R2HPK9"/>
<protein>
    <submittedName>
        <fullName evidence="7">Peptidase, M48 family protein</fullName>
    </submittedName>
</protein>
<dbReference type="EMBL" id="JQBS01000035">
    <property type="protein sequence ID" value="KRN54818.1"/>
    <property type="molecule type" value="Genomic_DNA"/>
</dbReference>
<evidence type="ECO:0000313" key="8">
    <source>
        <dbReference type="Proteomes" id="UP000051658"/>
    </source>
</evidence>
<feature type="domain" description="Peptidoglycan hydrolase PcsB coiled-coil" evidence="6">
    <location>
        <begin position="108"/>
        <end position="181"/>
    </location>
</feature>
<dbReference type="Gene3D" id="6.10.250.3150">
    <property type="match status" value="1"/>
</dbReference>
<feature type="compositionally biased region" description="Polar residues" evidence="3">
    <location>
        <begin position="279"/>
        <end position="290"/>
    </location>
</feature>
<proteinExistence type="predicted"/>
<feature type="domain" description="M23ase beta-sheet core" evidence="5">
    <location>
        <begin position="328"/>
        <end position="427"/>
    </location>
</feature>
<dbReference type="InterPro" id="IPR011055">
    <property type="entry name" value="Dup_hybrid_motif"/>
</dbReference>
<gene>
    <name evidence="7" type="ORF">IV74_GL002408</name>
</gene>
<dbReference type="InterPro" id="IPR050570">
    <property type="entry name" value="Cell_wall_metabolism_enzyme"/>
</dbReference>
<dbReference type="SUPFAM" id="SSF51261">
    <property type="entry name" value="Duplicated hybrid motif"/>
    <property type="match status" value="1"/>
</dbReference>
<keyword evidence="2" id="KW-0175">Coiled coil</keyword>
<dbReference type="Proteomes" id="UP000051658">
    <property type="component" value="Unassembled WGS sequence"/>
</dbReference>
<dbReference type="PATRIC" id="fig|1449336.4.peg.2446"/>
<feature type="chain" id="PRO_5006417857" evidence="4">
    <location>
        <begin position="29"/>
        <end position="433"/>
    </location>
</feature>
<dbReference type="RefSeq" id="WP_034568699.1">
    <property type="nucleotide sequence ID" value="NZ_JQBS01000035.1"/>
</dbReference>
<evidence type="ECO:0000259" key="6">
    <source>
        <dbReference type="Pfam" id="PF24568"/>
    </source>
</evidence>
<sequence length="433" mass="47226">MKKIIQLSLISTLLLSTLSVLPATQVSAETTEEINQKQQELDSKSATVENGIEATEESLKSLETEKSTLEKEVQSLQKQIDEVMKKLEEQQVNLKDSEVKINELKEKIATLEDRIQQRTQKLENQARFVQTDGDTHSLATIVLTAENFSDLIGKVTAVTQLVYANKQIVTDQENDQKELKTAETAAINEKKIAENLKNEIERSKNNLYAQKSELDDKILQIATKYQLTEAEKNTLISEKNTIATQTSKLTSDLKAEQDRIVAEQAAKVAADKKAEEMATPTTNTPPVSNEGTPTPPNTGGTTFIRPSNGYVSSPFGYRSDPFTGAQTFHKGIDLAGSGAIKAAADGVVEYSNYNNGGYGYLVIINHGAINGVNYQTYYAHMAPGSLTMVAGQTVRQGQQIGVMGTSGSSTGVHLHFEVRENGTPVNPAPFIGL</sequence>
<comment type="caution">
    <text evidence="7">The sequence shown here is derived from an EMBL/GenBank/DDBJ whole genome shotgun (WGS) entry which is preliminary data.</text>
</comment>
<evidence type="ECO:0000256" key="1">
    <source>
        <dbReference type="ARBA" id="ARBA00022729"/>
    </source>
</evidence>
<evidence type="ECO:0000259" key="5">
    <source>
        <dbReference type="Pfam" id="PF01551"/>
    </source>
</evidence>